<dbReference type="Proteomes" id="UP000019229">
    <property type="component" value="Chromosome"/>
</dbReference>
<dbReference type="EMBL" id="CP007154">
    <property type="protein sequence ID" value="AHH45158.1"/>
    <property type="molecule type" value="Genomic_DNA"/>
</dbReference>
<protein>
    <submittedName>
        <fullName evidence="2">Ribosome-binding factor A</fullName>
    </submittedName>
</protein>
<dbReference type="RefSeq" id="WP_022934956.1">
    <property type="nucleotide sequence ID" value="NZ_CP007154.1"/>
</dbReference>
<dbReference type="InterPro" id="IPR000238">
    <property type="entry name" value="RbfA"/>
</dbReference>
<organism evidence="2 3">
    <name type="scientific">Mesomycoplasma bovoculi M165/69</name>
    <dbReference type="NCBI Taxonomy" id="743966"/>
    <lineage>
        <taxon>Bacteria</taxon>
        <taxon>Bacillati</taxon>
        <taxon>Mycoplasmatota</taxon>
        <taxon>Mycoplasmoidales</taxon>
        <taxon>Metamycoplasmataceae</taxon>
        <taxon>Mesomycoplasma</taxon>
    </lineage>
</organism>
<dbReference type="InterPro" id="IPR023799">
    <property type="entry name" value="RbfA_dom_sf"/>
</dbReference>
<dbReference type="SUPFAM" id="SSF89919">
    <property type="entry name" value="Ribosome-binding factor A, RbfA"/>
    <property type="match status" value="1"/>
</dbReference>
<proteinExistence type="predicted"/>
<dbReference type="GO" id="GO:0006364">
    <property type="term" value="P:rRNA processing"/>
    <property type="evidence" value="ECO:0007669"/>
    <property type="project" value="InterPro"/>
</dbReference>
<reference evidence="2 3" key="1">
    <citation type="journal article" date="2014" name="Genome Announc.">
        <title>Complete Genome Sequence of Mycoplasma bovoculi Strain M165/69T (ATCC 29104).</title>
        <authorList>
            <person name="Calcutt M.J."/>
            <person name="Foecking M.F."/>
        </authorList>
    </citation>
    <scope>NUCLEOTIDE SEQUENCE [LARGE SCALE GENOMIC DNA]</scope>
    <source>
        <strain evidence="2">M165/69</strain>
    </source>
</reference>
<evidence type="ECO:0000313" key="3">
    <source>
        <dbReference type="Proteomes" id="UP000019229"/>
    </source>
</evidence>
<dbReference type="Gene3D" id="3.30.300.20">
    <property type="match status" value="1"/>
</dbReference>
<name>W5V032_9BACT</name>
<evidence type="ECO:0000313" key="2">
    <source>
        <dbReference type="EMBL" id="AHH45158.1"/>
    </source>
</evidence>
<dbReference type="InterPro" id="IPR015946">
    <property type="entry name" value="KH_dom-like_a/b"/>
</dbReference>
<dbReference type="KEGG" id="mbc:MYB_00730"/>
<accession>W5V032</accession>
<sequence>MNNINHLKRETHFLRLISEIFQENFSDKFGVTVSWVKLTNDKSHLYIYLVFDQDEEQNLKYIQNAGKFIRLKLGNIAVGFKVPQLHFEIDPVTKRVESIDQILEKIHHEN</sequence>
<dbReference type="HOGENOM" id="CLU_089475_3_2_14"/>
<dbReference type="Pfam" id="PF02033">
    <property type="entry name" value="RBFA"/>
    <property type="match status" value="1"/>
</dbReference>
<dbReference type="STRING" id="743966.MYB_00730"/>
<dbReference type="OrthoDB" id="384689at2"/>
<gene>
    <name evidence="2" type="primary">rbfA</name>
    <name evidence="2" type="ORF">MYB_00730</name>
</gene>
<keyword evidence="3" id="KW-1185">Reference proteome</keyword>
<dbReference type="PATRIC" id="fig|743966.3.peg.144"/>
<keyword evidence="1" id="KW-0690">Ribosome biogenesis</keyword>
<dbReference type="AlphaFoldDB" id="W5V032"/>
<evidence type="ECO:0000256" key="1">
    <source>
        <dbReference type="ARBA" id="ARBA00022517"/>
    </source>
</evidence>